<dbReference type="Pfam" id="PF02911">
    <property type="entry name" value="Formyl_trans_C"/>
    <property type="match status" value="1"/>
</dbReference>
<feature type="binding site" evidence="5">
    <location>
        <begin position="109"/>
        <end position="112"/>
    </location>
    <ligand>
        <name>(6S)-5,6,7,8-tetrahydrofolate</name>
        <dbReference type="ChEBI" id="CHEBI:57453"/>
    </ligand>
</feature>
<evidence type="ECO:0000313" key="8">
    <source>
        <dbReference type="EMBL" id="PRZ40659.1"/>
    </source>
</evidence>
<evidence type="ECO:0000313" key="9">
    <source>
        <dbReference type="Proteomes" id="UP000237752"/>
    </source>
</evidence>
<dbReference type="RefSeq" id="WP_106350076.1">
    <property type="nucleotide sequence ID" value="NZ_PVUE01000015.1"/>
</dbReference>
<dbReference type="InterPro" id="IPR005794">
    <property type="entry name" value="Fmt"/>
</dbReference>
<dbReference type="Pfam" id="PF00551">
    <property type="entry name" value="Formyl_trans_N"/>
    <property type="match status" value="1"/>
</dbReference>
<organism evidence="8 9">
    <name type="scientific">Antricoccus suffuscus</name>
    <dbReference type="NCBI Taxonomy" id="1629062"/>
    <lineage>
        <taxon>Bacteria</taxon>
        <taxon>Bacillati</taxon>
        <taxon>Actinomycetota</taxon>
        <taxon>Actinomycetes</taxon>
        <taxon>Geodermatophilales</taxon>
        <taxon>Antricoccaceae</taxon>
        <taxon>Antricoccus</taxon>
    </lineage>
</organism>
<gene>
    <name evidence="5" type="primary">fmt</name>
    <name evidence="8" type="ORF">CLV47_11587</name>
</gene>
<dbReference type="GO" id="GO:0005829">
    <property type="term" value="C:cytosol"/>
    <property type="evidence" value="ECO:0007669"/>
    <property type="project" value="TreeGrafter"/>
</dbReference>
<dbReference type="GO" id="GO:0004479">
    <property type="term" value="F:methionyl-tRNA formyltransferase activity"/>
    <property type="evidence" value="ECO:0007669"/>
    <property type="project" value="UniProtKB-UniRule"/>
</dbReference>
<name>A0A2T0ZWC7_9ACTN</name>
<comment type="function">
    <text evidence="5">Attaches a formyl group to the free amino group of methionyl-tRNA(fMet). The formyl group appears to play a dual role in the initiator identity of N-formylmethionyl-tRNA by promoting its recognition by IF2 and preventing the misappropriation of this tRNA by the elongation apparatus.</text>
</comment>
<dbReference type="PANTHER" id="PTHR11138:SF5">
    <property type="entry name" value="METHIONYL-TRNA FORMYLTRANSFERASE, MITOCHONDRIAL"/>
    <property type="match status" value="1"/>
</dbReference>
<evidence type="ECO:0000259" key="7">
    <source>
        <dbReference type="Pfam" id="PF02911"/>
    </source>
</evidence>
<proteinExistence type="inferred from homology"/>
<dbReference type="NCBIfam" id="TIGR00460">
    <property type="entry name" value="fmt"/>
    <property type="match status" value="1"/>
</dbReference>
<comment type="caution">
    <text evidence="8">The sequence shown here is derived from an EMBL/GenBank/DDBJ whole genome shotgun (WGS) entry which is preliminary data.</text>
</comment>
<sequence length="321" mass="33649">MRILFAGTPDVAIPSLDALVASDHEVVAVLTRPDARSGRGRTTHRSELGARADALGIPVLTPRGLRDDAVLDELRALDLDACAVVAYGGLIPPAALAIPRHGWINLHFSLLPRWRGAAPVQHAIAAGDPVTGVTTFLIEEGLDTGPTYRLVESPLGATETSGDVLTRLAVSGAPVLRETMDDLAAGRAIATPQRGEGVTKAPRISVGDAQVDFSRAAAEVDRLIRSVTPDPGAWCVVDGGRVKVGPVTVAADQVDSDAPLLAAGELRVTKRAVYVGTADHPVLLDNLQPQGKKMMAAADYARGARLASGTLVRRTDDEDRS</sequence>
<evidence type="ECO:0000256" key="4">
    <source>
        <dbReference type="ARBA" id="ARBA00022917"/>
    </source>
</evidence>
<keyword evidence="9" id="KW-1185">Reference proteome</keyword>
<dbReference type="OrthoDB" id="9802815at2"/>
<comment type="similarity">
    <text evidence="1 5">Belongs to the Fmt family.</text>
</comment>
<dbReference type="CDD" id="cd08646">
    <property type="entry name" value="FMT_core_Met-tRNA-FMT_N"/>
    <property type="match status" value="1"/>
</dbReference>
<keyword evidence="3 5" id="KW-0808">Transferase</keyword>
<dbReference type="AlphaFoldDB" id="A0A2T0ZWC7"/>
<dbReference type="SUPFAM" id="SSF50486">
    <property type="entry name" value="FMT C-terminal domain-like"/>
    <property type="match status" value="1"/>
</dbReference>
<dbReference type="EC" id="2.1.2.9" evidence="2 5"/>
<dbReference type="InterPro" id="IPR011034">
    <property type="entry name" value="Formyl_transferase-like_C_sf"/>
</dbReference>
<dbReference type="EMBL" id="PVUE01000015">
    <property type="protein sequence ID" value="PRZ40659.1"/>
    <property type="molecule type" value="Genomic_DNA"/>
</dbReference>
<evidence type="ECO:0000259" key="6">
    <source>
        <dbReference type="Pfam" id="PF00551"/>
    </source>
</evidence>
<evidence type="ECO:0000256" key="5">
    <source>
        <dbReference type="HAMAP-Rule" id="MF_00182"/>
    </source>
</evidence>
<evidence type="ECO:0000256" key="3">
    <source>
        <dbReference type="ARBA" id="ARBA00022679"/>
    </source>
</evidence>
<dbReference type="PANTHER" id="PTHR11138">
    <property type="entry name" value="METHIONYL-TRNA FORMYLTRANSFERASE"/>
    <property type="match status" value="1"/>
</dbReference>
<dbReference type="Gene3D" id="3.40.50.12230">
    <property type="match status" value="1"/>
</dbReference>
<dbReference type="Proteomes" id="UP000237752">
    <property type="component" value="Unassembled WGS sequence"/>
</dbReference>
<comment type="catalytic activity">
    <reaction evidence="5">
        <text>L-methionyl-tRNA(fMet) + (6R)-10-formyltetrahydrofolate = N-formyl-L-methionyl-tRNA(fMet) + (6S)-5,6,7,8-tetrahydrofolate + H(+)</text>
        <dbReference type="Rhea" id="RHEA:24380"/>
        <dbReference type="Rhea" id="RHEA-COMP:9952"/>
        <dbReference type="Rhea" id="RHEA-COMP:9953"/>
        <dbReference type="ChEBI" id="CHEBI:15378"/>
        <dbReference type="ChEBI" id="CHEBI:57453"/>
        <dbReference type="ChEBI" id="CHEBI:78530"/>
        <dbReference type="ChEBI" id="CHEBI:78844"/>
        <dbReference type="ChEBI" id="CHEBI:195366"/>
        <dbReference type="EC" id="2.1.2.9"/>
    </reaction>
</comment>
<protein>
    <recommendedName>
        <fullName evidence="2 5">Methionyl-tRNA formyltransferase</fullName>
        <ecNumber evidence="2 5">2.1.2.9</ecNumber>
    </recommendedName>
</protein>
<dbReference type="HAMAP" id="MF_00182">
    <property type="entry name" value="Formyl_trans"/>
    <property type="match status" value="1"/>
</dbReference>
<feature type="domain" description="Formyl transferase N-terminal" evidence="6">
    <location>
        <begin position="1"/>
        <end position="172"/>
    </location>
</feature>
<evidence type="ECO:0000256" key="1">
    <source>
        <dbReference type="ARBA" id="ARBA00010699"/>
    </source>
</evidence>
<feature type="domain" description="Formyl transferase C-terminal" evidence="7">
    <location>
        <begin position="203"/>
        <end position="304"/>
    </location>
</feature>
<evidence type="ECO:0000256" key="2">
    <source>
        <dbReference type="ARBA" id="ARBA00012261"/>
    </source>
</evidence>
<dbReference type="SUPFAM" id="SSF53328">
    <property type="entry name" value="Formyltransferase"/>
    <property type="match status" value="1"/>
</dbReference>
<dbReference type="InterPro" id="IPR002376">
    <property type="entry name" value="Formyl_transf_N"/>
</dbReference>
<dbReference type="InterPro" id="IPR005793">
    <property type="entry name" value="Formyl_trans_C"/>
</dbReference>
<keyword evidence="4 5" id="KW-0648">Protein biosynthesis</keyword>
<dbReference type="InterPro" id="IPR041711">
    <property type="entry name" value="Met-tRNA-FMT_N"/>
</dbReference>
<reference evidence="8 9" key="1">
    <citation type="submission" date="2018-03" db="EMBL/GenBank/DDBJ databases">
        <title>Genomic Encyclopedia of Archaeal and Bacterial Type Strains, Phase II (KMG-II): from individual species to whole genera.</title>
        <authorList>
            <person name="Goeker M."/>
        </authorList>
    </citation>
    <scope>NUCLEOTIDE SEQUENCE [LARGE SCALE GENOMIC DNA]</scope>
    <source>
        <strain evidence="8 9">DSM 100065</strain>
    </source>
</reference>
<accession>A0A2T0ZWC7</accession>
<dbReference type="InterPro" id="IPR044135">
    <property type="entry name" value="Met-tRNA-FMT_C"/>
</dbReference>
<dbReference type="InterPro" id="IPR036477">
    <property type="entry name" value="Formyl_transf_N_sf"/>
</dbReference>
<dbReference type="CDD" id="cd08704">
    <property type="entry name" value="Met_tRNA_FMT_C"/>
    <property type="match status" value="1"/>
</dbReference>